<evidence type="ECO:0000259" key="4">
    <source>
        <dbReference type="PROSITE" id="PS51134"/>
    </source>
</evidence>
<evidence type="ECO:0000259" key="3">
    <source>
        <dbReference type="PROSITE" id="PS50106"/>
    </source>
</evidence>
<dbReference type="PROSITE" id="PS50106">
    <property type="entry name" value="PDZ"/>
    <property type="match status" value="1"/>
</dbReference>
<dbReference type="PROSITE" id="PS51134">
    <property type="entry name" value="ZF_TFIIB"/>
    <property type="match status" value="2"/>
</dbReference>
<dbReference type="InterPro" id="IPR036034">
    <property type="entry name" value="PDZ_sf"/>
</dbReference>
<dbReference type="GO" id="GO:0008270">
    <property type="term" value="F:zinc ion binding"/>
    <property type="evidence" value="ECO:0007669"/>
    <property type="project" value="UniProtKB-KW"/>
</dbReference>
<evidence type="ECO:0000313" key="5">
    <source>
        <dbReference type="EMBL" id="CAJ1900179.1"/>
    </source>
</evidence>
<accession>A0AAD2CCP5</accession>
<dbReference type="SUPFAM" id="SSF50156">
    <property type="entry name" value="PDZ domain-like"/>
    <property type="match status" value="1"/>
</dbReference>
<feature type="domain" description="TFIIB-type" evidence="4">
    <location>
        <begin position="146"/>
        <end position="179"/>
    </location>
</feature>
<keyword evidence="6" id="KW-1185">Reference proteome</keyword>
<evidence type="ECO:0000256" key="1">
    <source>
        <dbReference type="PROSITE-ProRule" id="PRU00469"/>
    </source>
</evidence>
<dbReference type="EMBL" id="CAKOGP040000001">
    <property type="protein sequence ID" value="CAJ1900179.1"/>
    <property type="molecule type" value="Genomic_DNA"/>
</dbReference>
<dbReference type="InterPro" id="IPR001478">
    <property type="entry name" value="PDZ"/>
</dbReference>
<keyword evidence="1" id="KW-0862">Zinc</keyword>
<name>A0AAD2CCP5_9STRA</name>
<feature type="domain" description="TFIIB-type" evidence="4">
    <location>
        <begin position="180"/>
        <end position="212"/>
    </location>
</feature>
<feature type="region of interest" description="Disordered" evidence="2">
    <location>
        <begin position="235"/>
        <end position="258"/>
    </location>
</feature>
<evidence type="ECO:0000313" key="6">
    <source>
        <dbReference type="Proteomes" id="UP001295423"/>
    </source>
</evidence>
<dbReference type="AlphaFoldDB" id="A0AAD2CCP5"/>
<proteinExistence type="predicted"/>
<feature type="region of interest" description="Disordered" evidence="2">
    <location>
        <begin position="85"/>
        <end position="150"/>
    </location>
</feature>
<keyword evidence="1" id="KW-0479">Metal-binding</keyword>
<organism evidence="5 6">
    <name type="scientific">Cylindrotheca closterium</name>
    <dbReference type="NCBI Taxonomy" id="2856"/>
    <lineage>
        <taxon>Eukaryota</taxon>
        <taxon>Sar</taxon>
        <taxon>Stramenopiles</taxon>
        <taxon>Ochrophyta</taxon>
        <taxon>Bacillariophyta</taxon>
        <taxon>Bacillariophyceae</taxon>
        <taxon>Bacillariophycidae</taxon>
        <taxon>Bacillariales</taxon>
        <taxon>Bacillariaceae</taxon>
        <taxon>Cylindrotheca</taxon>
    </lineage>
</organism>
<feature type="compositionally biased region" description="Basic and acidic residues" evidence="2">
    <location>
        <begin position="243"/>
        <end position="255"/>
    </location>
</feature>
<feature type="domain" description="PDZ" evidence="3">
    <location>
        <begin position="267"/>
        <end position="347"/>
    </location>
</feature>
<evidence type="ECO:0008006" key="7">
    <source>
        <dbReference type="Google" id="ProtNLM"/>
    </source>
</evidence>
<sequence>MSSEDYTKTVVLKRSAKKKSGYAIVEKEGEYFVDAIPPKARVNEGDKVVGINGITSDEFVDEDDANDLIESIRIVVVPEDQIADYEAAKEAEDAGEVAGEESSEEEYEEVQRPRGKGKKKAAPAAAAGPTPESALVVRDEEDEEADQVYPCPECGFENVNPERDEDGDLACEECGGLLEAVLTCPGCGYGNVNPEPDEEGDYVCAECGEILEVKDLTRAERLKAMHNEVAETTADGQTFGADGKPKTNQEGKKLTPADMFSPGDVITVTVGKSNPKQDAGLKVEEVNGKYYVRKIPASGLFAKTPVAAGDKVLELNGTDSKGYPTLNDMKKTIKDEQRITIVVLRRDPDASYSSADSDDIDYDNLAPVAPPDSDEDNSTVGYDGQDCGTVWCPHCHPEYAEGNDLMLEE</sequence>
<gene>
    <name evidence="5" type="ORF">CYCCA115_LOCUS297</name>
</gene>
<reference evidence="5" key="1">
    <citation type="submission" date="2023-08" db="EMBL/GenBank/DDBJ databases">
        <authorList>
            <person name="Audoor S."/>
            <person name="Bilcke G."/>
        </authorList>
    </citation>
    <scope>NUCLEOTIDE SEQUENCE</scope>
</reference>
<protein>
    <recommendedName>
        <fullName evidence="7">PDZ domain-containing protein</fullName>
    </recommendedName>
</protein>
<comment type="caution">
    <text evidence="5">The sequence shown here is derived from an EMBL/GenBank/DDBJ whole genome shotgun (WGS) entry which is preliminary data.</text>
</comment>
<keyword evidence="1" id="KW-0863">Zinc-finger</keyword>
<feature type="compositionally biased region" description="Acidic residues" evidence="2">
    <location>
        <begin position="93"/>
        <end position="108"/>
    </location>
</feature>
<dbReference type="InterPro" id="IPR013137">
    <property type="entry name" value="Znf_TFIIB"/>
</dbReference>
<dbReference type="Proteomes" id="UP001295423">
    <property type="component" value="Unassembled WGS sequence"/>
</dbReference>
<dbReference type="Gene3D" id="2.30.42.10">
    <property type="match status" value="1"/>
</dbReference>
<feature type="region of interest" description="Disordered" evidence="2">
    <location>
        <begin position="350"/>
        <end position="382"/>
    </location>
</feature>
<evidence type="ECO:0000256" key="2">
    <source>
        <dbReference type="SAM" id="MobiDB-lite"/>
    </source>
</evidence>